<evidence type="ECO:0000256" key="1">
    <source>
        <dbReference type="SAM" id="MobiDB-lite"/>
    </source>
</evidence>
<evidence type="ECO:0000313" key="3">
    <source>
        <dbReference type="Proteomes" id="UP000296049"/>
    </source>
</evidence>
<name>R0L4K5_ANAPL</name>
<dbReference type="EMBL" id="KB743186">
    <property type="protein sequence ID" value="EOB00534.1"/>
    <property type="molecule type" value="Genomic_DNA"/>
</dbReference>
<reference evidence="3" key="1">
    <citation type="journal article" date="2013" name="Nat. Genet.">
        <title>The duck genome and transcriptome provide insight into an avian influenza virus reservoir species.</title>
        <authorList>
            <person name="Huang Y."/>
            <person name="Li Y."/>
            <person name="Burt D.W."/>
            <person name="Chen H."/>
            <person name="Zhang Y."/>
            <person name="Qian W."/>
            <person name="Kim H."/>
            <person name="Gan S."/>
            <person name="Zhao Y."/>
            <person name="Li J."/>
            <person name="Yi K."/>
            <person name="Feng H."/>
            <person name="Zhu P."/>
            <person name="Li B."/>
            <person name="Liu Q."/>
            <person name="Fairley S."/>
            <person name="Magor K.E."/>
            <person name="Du Z."/>
            <person name="Hu X."/>
            <person name="Goodman L."/>
            <person name="Tafer H."/>
            <person name="Vignal A."/>
            <person name="Lee T."/>
            <person name="Kim K.W."/>
            <person name="Sheng Z."/>
            <person name="An Y."/>
            <person name="Searle S."/>
            <person name="Herrero J."/>
            <person name="Groenen M.A."/>
            <person name="Crooijmans R.P."/>
            <person name="Faraut T."/>
            <person name="Cai Q."/>
            <person name="Webster R.G."/>
            <person name="Aldridge J.R."/>
            <person name="Warren W.C."/>
            <person name="Bartschat S."/>
            <person name="Kehr S."/>
            <person name="Marz M."/>
            <person name="Stadler P.F."/>
            <person name="Smith J."/>
            <person name="Kraus R.H."/>
            <person name="Zhao Y."/>
            <person name="Ren L."/>
            <person name="Fei J."/>
            <person name="Morisson M."/>
            <person name="Kaiser P."/>
            <person name="Griffin D.K."/>
            <person name="Rao M."/>
            <person name="Pitel F."/>
            <person name="Wang J."/>
            <person name="Li N."/>
        </authorList>
    </citation>
    <scope>NUCLEOTIDE SEQUENCE [LARGE SCALE GENOMIC DNA]</scope>
</reference>
<feature type="compositionally biased region" description="Basic residues" evidence="1">
    <location>
        <begin position="1"/>
        <end position="16"/>
    </location>
</feature>
<organism evidence="2 3">
    <name type="scientific">Anas platyrhynchos</name>
    <name type="common">Mallard</name>
    <name type="synonym">Anas boschas</name>
    <dbReference type="NCBI Taxonomy" id="8839"/>
    <lineage>
        <taxon>Eukaryota</taxon>
        <taxon>Metazoa</taxon>
        <taxon>Chordata</taxon>
        <taxon>Craniata</taxon>
        <taxon>Vertebrata</taxon>
        <taxon>Euteleostomi</taxon>
        <taxon>Archelosauria</taxon>
        <taxon>Archosauria</taxon>
        <taxon>Dinosauria</taxon>
        <taxon>Saurischia</taxon>
        <taxon>Theropoda</taxon>
        <taxon>Coelurosauria</taxon>
        <taxon>Aves</taxon>
        <taxon>Neognathae</taxon>
        <taxon>Galloanserae</taxon>
        <taxon>Anseriformes</taxon>
        <taxon>Anatidae</taxon>
        <taxon>Anatinae</taxon>
        <taxon>Anas</taxon>
    </lineage>
</organism>
<dbReference type="AlphaFoldDB" id="R0L4K5"/>
<dbReference type="Proteomes" id="UP000296049">
    <property type="component" value="Unassembled WGS sequence"/>
</dbReference>
<protein>
    <submittedName>
        <fullName evidence="2">Uncharacterized protein</fullName>
    </submittedName>
</protein>
<feature type="region of interest" description="Disordered" evidence="1">
    <location>
        <begin position="242"/>
        <end position="264"/>
    </location>
</feature>
<feature type="region of interest" description="Disordered" evidence="1">
    <location>
        <begin position="1"/>
        <end position="20"/>
    </location>
</feature>
<evidence type="ECO:0000313" key="2">
    <source>
        <dbReference type="EMBL" id="EOB00534.1"/>
    </source>
</evidence>
<gene>
    <name evidence="2" type="ORF">Anapl_05205</name>
</gene>
<sequence length="286" mass="31025">MCRVQRGKTQTRKQLRNPRGGAEVCQQCHRTCRGANTSTPRHNSTFCREGAGIQRRYGVRRGGGENTRKHRDLRASALHRRLGGAFEGGYRSQSCSAGCWSIKAALLLKSYQGKGEEKEERIYGTTQLGASRDCLQTAEMLPGGFPIPMIWALISVPLASRSRDADHTLPLQCLGCTQAAPATCRPIAAVCTVPCLGQVRADRHQKSSSQPPKTSQLTAQGFPLLGLWAAEPHSPALRSSELARSYSGQQEAVRSMATGPGCEKANAAKMTTLYVKNRGTEDKTKG</sequence>
<proteinExistence type="predicted"/>
<keyword evidence="3" id="KW-1185">Reference proteome</keyword>
<accession>R0L4K5</accession>